<evidence type="ECO:0000256" key="1">
    <source>
        <dbReference type="ARBA" id="ARBA00004651"/>
    </source>
</evidence>
<proteinExistence type="inferred from homology"/>
<evidence type="ECO:0000256" key="2">
    <source>
        <dbReference type="ARBA" id="ARBA00007776"/>
    </source>
</evidence>
<evidence type="ECO:0000313" key="9">
    <source>
        <dbReference type="EMBL" id="KRO18393.1"/>
    </source>
</evidence>
<organism evidence="9 10">
    <name type="scientific">Lacticaseibacillus saniviri JCM 17471 = DSM 24301</name>
    <dbReference type="NCBI Taxonomy" id="1293598"/>
    <lineage>
        <taxon>Bacteria</taxon>
        <taxon>Bacillati</taxon>
        <taxon>Bacillota</taxon>
        <taxon>Bacilli</taxon>
        <taxon>Lactobacillales</taxon>
        <taxon>Lactobacillaceae</taxon>
        <taxon>Lacticaseibacillus</taxon>
    </lineage>
</organism>
<dbReference type="PATRIC" id="fig|1293598.4.peg.1591"/>
<feature type="transmembrane region" description="Helical" evidence="8">
    <location>
        <begin position="152"/>
        <end position="171"/>
    </location>
</feature>
<dbReference type="NCBIfam" id="TIGR03426">
    <property type="entry name" value="shape_MreD"/>
    <property type="match status" value="1"/>
</dbReference>
<evidence type="ECO:0000256" key="3">
    <source>
        <dbReference type="ARBA" id="ARBA00022475"/>
    </source>
</evidence>
<evidence type="ECO:0000256" key="7">
    <source>
        <dbReference type="ARBA" id="ARBA00023136"/>
    </source>
</evidence>
<dbReference type="STRING" id="1293598.IV56_GL001526"/>
<comment type="similarity">
    <text evidence="2">Belongs to the MreD family.</text>
</comment>
<comment type="caution">
    <text evidence="9">The sequence shown here is derived from an EMBL/GenBank/DDBJ whole genome shotgun (WGS) entry which is preliminary data.</text>
</comment>
<feature type="transmembrane region" description="Helical" evidence="8">
    <location>
        <begin position="12"/>
        <end position="36"/>
    </location>
</feature>
<feature type="transmembrane region" description="Helical" evidence="8">
    <location>
        <begin position="77"/>
        <end position="97"/>
    </location>
</feature>
<dbReference type="EMBL" id="JQCE01000005">
    <property type="protein sequence ID" value="KRO18393.1"/>
    <property type="molecule type" value="Genomic_DNA"/>
</dbReference>
<keyword evidence="6 8" id="KW-1133">Transmembrane helix</keyword>
<keyword evidence="5" id="KW-0133">Cell shape</keyword>
<dbReference type="GO" id="GO:0008360">
    <property type="term" value="P:regulation of cell shape"/>
    <property type="evidence" value="ECO:0007669"/>
    <property type="project" value="UniProtKB-KW"/>
</dbReference>
<evidence type="ECO:0000256" key="8">
    <source>
        <dbReference type="SAM" id="Phobius"/>
    </source>
</evidence>
<gene>
    <name evidence="9" type="ORF">IV56_GL001526</name>
</gene>
<keyword evidence="4 8" id="KW-0812">Transmembrane</keyword>
<dbReference type="Proteomes" id="UP000050969">
    <property type="component" value="Unassembled WGS sequence"/>
</dbReference>
<keyword evidence="7 8" id="KW-0472">Membrane</keyword>
<feature type="transmembrane region" description="Helical" evidence="8">
    <location>
        <begin position="109"/>
        <end position="132"/>
    </location>
</feature>
<dbReference type="Pfam" id="PF04093">
    <property type="entry name" value="MreD"/>
    <property type="match status" value="1"/>
</dbReference>
<dbReference type="AlphaFoldDB" id="A0A0R2MYG8"/>
<keyword evidence="3" id="KW-1003">Cell membrane</keyword>
<dbReference type="GO" id="GO:0005886">
    <property type="term" value="C:plasma membrane"/>
    <property type="evidence" value="ECO:0007669"/>
    <property type="project" value="UniProtKB-SubCell"/>
</dbReference>
<comment type="subcellular location">
    <subcellularLocation>
        <location evidence="1">Cell membrane</location>
        <topology evidence="1">Multi-pass membrane protein</topology>
    </subcellularLocation>
</comment>
<reference evidence="9 10" key="1">
    <citation type="journal article" date="2015" name="Genome Announc.">
        <title>Expanding the biotechnology potential of lactobacilli through comparative genomics of 213 strains and associated genera.</title>
        <authorList>
            <person name="Sun Z."/>
            <person name="Harris H.M."/>
            <person name="McCann A."/>
            <person name="Guo C."/>
            <person name="Argimon S."/>
            <person name="Zhang W."/>
            <person name="Yang X."/>
            <person name="Jeffery I.B."/>
            <person name="Cooney J.C."/>
            <person name="Kagawa T.F."/>
            <person name="Liu W."/>
            <person name="Song Y."/>
            <person name="Salvetti E."/>
            <person name="Wrobel A."/>
            <person name="Rasinkangas P."/>
            <person name="Parkhill J."/>
            <person name="Rea M.C."/>
            <person name="O'Sullivan O."/>
            <person name="Ritari J."/>
            <person name="Douillard F.P."/>
            <person name="Paul Ross R."/>
            <person name="Yang R."/>
            <person name="Briner A.E."/>
            <person name="Felis G.E."/>
            <person name="de Vos W.M."/>
            <person name="Barrangou R."/>
            <person name="Klaenhammer T.R."/>
            <person name="Caufield P.W."/>
            <person name="Cui Y."/>
            <person name="Zhang H."/>
            <person name="O'Toole P.W."/>
        </authorList>
    </citation>
    <scope>NUCLEOTIDE SEQUENCE [LARGE SCALE GENOMIC DNA]</scope>
    <source>
        <strain evidence="9 10">DSM 24301</strain>
    </source>
</reference>
<sequence length="176" mass="19831">MEMQKPFQKHWIAPVFLLVAMIVDGVISQVFAQWLLHPNYTAVPELTLLMLVMLTILLPDENWMVAIAAITGLVFDSFYTGILGINALLMPLVVYVVQQLTPYIFRSALFIGIMDIITLTLFSSADFVMNSFLGYTDVGFTTFIAQHLGPNLLLNMILFVLVYWPLSRLLINLSKG</sequence>
<dbReference type="InterPro" id="IPR007227">
    <property type="entry name" value="Cell_shape_determining_MreD"/>
</dbReference>
<name>A0A0R2MYG8_9LACO</name>
<protein>
    <submittedName>
        <fullName evidence="9">Cell shape-determining protein</fullName>
    </submittedName>
</protein>
<keyword evidence="10" id="KW-1185">Reference proteome</keyword>
<accession>A0A0R2MYG8</accession>
<evidence type="ECO:0000313" key="10">
    <source>
        <dbReference type="Proteomes" id="UP000050969"/>
    </source>
</evidence>
<evidence type="ECO:0000256" key="6">
    <source>
        <dbReference type="ARBA" id="ARBA00022989"/>
    </source>
</evidence>
<evidence type="ECO:0000256" key="4">
    <source>
        <dbReference type="ARBA" id="ARBA00022692"/>
    </source>
</evidence>
<evidence type="ECO:0000256" key="5">
    <source>
        <dbReference type="ARBA" id="ARBA00022960"/>
    </source>
</evidence>